<dbReference type="EMBL" id="KV921883">
    <property type="protein sequence ID" value="ORE08834.1"/>
    <property type="molecule type" value="Genomic_DNA"/>
</dbReference>
<proteinExistence type="predicted"/>
<dbReference type="Proteomes" id="UP000242414">
    <property type="component" value="Unassembled WGS sequence"/>
</dbReference>
<accession>A0A1X0RA32</accession>
<dbReference type="VEuPathDB" id="FungiDB:BCV72DRAFT_202774"/>
<dbReference type="SUPFAM" id="SSF48371">
    <property type="entry name" value="ARM repeat"/>
    <property type="match status" value="1"/>
</dbReference>
<feature type="compositionally biased region" description="Acidic residues" evidence="1">
    <location>
        <begin position="852"/>
        <end position="876"/>
    </location>
</feature>
<evidence type="ECO:0000256" key="1">
    <source>
        <dbReference type="SAM" id="MobiDB-lite"/>
    </source>
</evidence>
<feature type="compositionally biased region" description="Acidic residues" evidence="1">
    <location>
        <begin position="633"/>
        <end position="646"/>
    </location>
</feature>
<gene>
    <name evidence="2" type="ORF">BCV72DRAFT_202774</name>
</gene>
<dbReference type="InterPro" id="IPR016024">
    <property type="entry name" value="ARM-type_fold"/>
</dbReference>
<feature type="compositionally biased region" description="Basic and acidic residues" evidence="1">
    <location>
        <begin position="822"/>
        <end position="831"/>
    </location>
</feature>
<feature type="region of interest" description="Disordered" evidence="1">
    <location>
        <begin position="626"/>
        <end position="669"/>
    </location>
</feature>
<feature type="compositionally biased region" description="Acidic residues" evidence="1">
    <location>
        <begin position="812"/>
        <end position="821"/>
    </location>
</feature>
<feature type="region of interest" description="Disordered" evidence="1">
    <location>
        <begin position="800"/>
        <end position="876"/>
    </location>
</feature>
<dbReference type="AlphaFoldDB" id="A0A1X0RA32"/>
<reference evidence="2" key="1">
    <citation type="journal article" date="2016" name="Proc. Natl. Acad. Sci. U.S.A.">
        <title>Lipid metabolic changes in an early divergent fungus govern the establishment of a mutualistic symbiosis with endobacteria.</title>
        <authorList>
            <person name="Lastovetsky O.A."/>
            <person name="Gaspar M.L."/>
            <person name="Mondo S.J."/>
            <person name="LaButti K.M."/>
            <person name="Sandor L."/>
            <person name="Grigoriev I.V."/>
            <person name="Henry S.A."/>
            <person name="Pawlowska T.E."/>
        </authorList>
    </citation>
    <scope>NUCLEOTIDE SEQUENCE [LARGE SCALE GENOMIC DNA]</scope>
    <source>
        <strain evidence="2">ATCC 52814</strain>
    </source>
</reference>
<name>A0A1X0RA32_RHIZD</name>
<protein>
    <submittedName>
        <fullName evidence="2">Uncharacterized protein</fullName>
    </submittedName>
</protein>
<evidence type="ECO:0000313" key="2">
    <source>
        <dbReference type="EMBL" id="ORE08834.1"/>
    </source>
</evidence>
<feature type="region of interest" description="Disordered" evidence="1">
    <location>
        <begin position="154"/>
        <end position="176"/>
    </location>
</feature>
<organism evidence="2">
    <name type="scientific">Rhizopus microsporus var. microsporus</name>
    <dbReference type="NCBI Taxonomy" id="86635"/>
    <lineage>
        <taxon>Eukaryota</taxon>
        <taxon>Fungi</taxon>
        <taxon>Fungi incertae sedis</taxon>
        <taxon>Mucoromycota</taxon>
        <taxon>Mucoromycotina</taxon>
        <taxon>Mucoromycetes</taxon>
        <taxon>Mucorales</taxon>
        <taxon>Mucorineae</taxon>
        <taxon>Rhizopodaceae</taxon>
        <taxon>Rhizopus</taxon>
    </lineage>
</organism>
<feature type="compositionally biased region" description="Acidic residues" evidence="1">
    <location>
        <begin position="161"/>
        <end position="176"/>
    </location>
</feature>
<sequence length="876" mass="100550">MIDHLIEPLWYKVEKQGNKSEGGVNRADLCLELLLPALHHLSAVNIYNDVALKELARDEPELLLVYPENWIAFLRSETFRLYRFLERPSHQKFPHFILRALLSCIKQCLITKGECKLDIDIESAEAKRALEEGGLSDKQLERIRQLMEKILNPHAKKSEEDVPEDDQDENYEDIPDDDIGLSDVEAAVAVLTSTRNKAREHLPEILTQLVHERNDVDLVVRDVLVILASEDPEQTVQMMAQFFRDINKDSIDKRTLFESCVNRVRVFALMLREPAVQGFASQWVSAISSFIGWSEFLDMVINTPEFPNPKWLTTLFLILETYLAQKEDSPDENSTLVLEHHEATRLLSYCIQLLKLDTLSEDNLLATLRILIRLTKHRSMAQEFLTHGDGLEALLARPKRRFESHFKVQQAYVIIILRHLIETEQVVIECMREWMIAYANEHPNQRTSVDKFAKRGQAAFLRSPSCFFKLVKQMYRCGINYGNSSVRFVGSTSGEGHLVTIDESRKVIHFLLKELVKAQATKEESNWKLGYTGYLVECLLELVSSYPSCKQDMISFQVPKDIEFHYTPDMVPYSDRSIVYVLLNILVPYGAMNARTDLERKKKGIYIWTTGLLVAMCYDTMHASNTREHEERQEGDDDENLEQENEEQPHAAEEIQQVGQGSTEHQDIVSTKREDVLAHVRSHVLQTIAGCFEYYTVTSAKRSSKKYLKYYSLSELCHHILNARPAAINPDYIPPASNKDANVVALSKLMLENNFVPLLVNAIQDVDVNYPHAKTILNALLRPLERLTKTATRLPPDAVHIPEIEQEGNVTNEEDEEDQEDDYRTFRRSESPVEEVDEIYRNSSLAMLDSTVVEDEEDMEGSTDESSEAEDVEMAR</sequence>